<keyword evidence="6" id="KW-1185">Reference proteome</keyword>
<keyword evidence="4" id="KW-0472">Membrane</keyword>
<feature type="repeat" description="WD" evidence="3">
    <location>
        <begin position="478"/>
        <end position="519"/>
    </location>
</feature>
<feature type="transmembrane region" description="Helical" evidence="4">
    <location>
        <begin position="358"/>
        <end position="378"/>
    </location>
</feature>
<protein>
    <submittedName>
        <fullName evidence="5">Uncharacterized protein</fullName>
    </submittedName>
</protein>
<accession>A0ABV0JN51</accession>
<evidence type="ECO:0000313" key="6">
    <source>
        <dbReference type="Proteomes" id="UP001442494"/>
    </source>
</evidence>
<dbReference type="Gene3D" id="2.130.10.10">
    <property type="entry name" value="YVTN repeat-like/Quinoprotein amine dehydrogenase"/>
    <property type="match status" value="2"/>
</dbReference>
<sequence>MTKSFISASISTQVLRLKPGGNTASFEVSVTNESEQFATFQVELLAAGTDGNLGSRWYNLSPGISAKKPPGDSTKFYVTITDTPVPGFVGKMNITVRIFSLELREEERQLLRLAVEQGIGSIPMQLELPVREFKTHPTDLIEIPVRVYNPSQSPANVVLHFLGVERSWLIEGTDRKLLVPAGTKTETIFLCQLPSAGLAPSGTYPFTIECQQVNGPPSSIQGAVIVSPGGFMDFLCTPALHQIPESRNWRLLKNWKSNAATYKIQFDNASNLTQQVSVEVHPEEPRAFKLEVIPESSQVAPGETTELLLVANKKRRRWLGILPQRFLFEVKAVVSDDRLDVRNDTQIVKLRVLPVVPIWMQLVGGFLLLFLLWWLSWLNPKNPFWGHKEAVTSVQFNGVGEQVVSGSNDQTTIRWGSAGFFNPLINQQLGVIGRNEKGVRTVRYKPVDNDLMAAGLENGEIKLWDVLGNGRNPISSFSYQKDDRVLALEFSKDSRYLFSGHGSGLVLVWDVERTNISTPNNQPLRGKKFDFVVNSLALVGKAGKNLMIGGRYNQLVVWNLEKDKWGRVSYPRKGSQEDYIVSLDSAEYNPNLLVTADNQGYITLWNMQQCLADKGLCEVLDEWSDGHGGKPVRSVALSANGCYLASGGDDGKVMLWYLTAEGKRDPQFSKGKKIDQSLKESEKINSVDIKQTGKYILVASGSDDTEVKLDRVERQRNAQCGNQE</sequence>
<dbReference type="PANTHER" id="PTHR22847:SF637">
    <property type="entry name" value="WD REPEAT DOMAIN 5B"/>
    <property type="match status" value="1"/>
</dbReference>
<dbReference type="PANTHER" id="PTHR22847">
    <property type="entry name" value="WD40 REPEAT PROTEIN"/>
    <property type="match status" value="1"/>
</dbReference>
<dbReference type="SMART" id="SM00320">
    <property type="entry name" value="WD40"/>
    <property type="match status" value="5"/>
</dbReference>
<evidence type="ECO:0000256" key="3">
    <source>
        <dbReference type="PROSITE-ProRule" id="PRU00221"/>
    </source>
</evidence>
<feature type="repeat" description="WD" evidence="3">
    <location>
        <begin position="632"/>
        <end position="656"/>
    </location>
</feature>
<dbReference type="Pfam" id="PF00400">
    <property type="entry name" value="WD40"/>
    <property type="match status" value="3"/>
</dbReference>
<organism evidence="5 6">
    <name type="scientific">Funiculus sociatus GB2-A5</name>
    <dbReference type="NCBI Taxonomy" id="2933946"/>
    <lineage>
        <taxon>Bacteria</taxon>
        <taxon>Bacillati</taxon>
        <taxon>Cyanobacteriota</taxon>
        <taxon>Cyanophyceae</taxon>
        <taxon>Coleofasciculales</taxon>
        <taxon>Coleofasciculaceae</taxon>
        <taxon>Funiculus</taxon>
    </lineage>
</organism>
<proteinExistence type="predicted"/>
<reference evidence="5 6" key="1">
    <citation type="submission" date="2022-04" db="EMBL/GenBank/DDBJ databases">
        <title>Positive selection, recombination, and allopatry shape intraspecific diversity of widespread and dominant cyanobacteria.</title>
        <authorList>
            <person name="Wei J."/>
            <person name="Shu W."/>
            <person name="Hu C."/>
        </authorList>
    </citation>
    <scope>NUCLEOTIDE SEQUENCE [LARGE SCALE GENOMIC DNA]</scope>
    <source>
        <strain evidence="5 6">GB2-A5</strain>
    </source>
</reference>
<dbReference type="PROSITE" id="PS50294">
    <property type="entry name" value="WD_REPEATS_REGION"/>
    <property type="match status" value="1"/>
</dbReference>
<dbReference type="Proteomes" id="UP001442494">
    <property type="component" value="Unassembled WGS sequence"/>
</dbReference>
<keyword evidence="2" id="KW-0677">Repeat</keyword>
<comment type="caution">
    <text evidence="5">The sequence shown here is derived from an EMBL/GenBank/DDBJ whole genome shotgun (WGS) entry which is preliminary data.</text>
</comment>
<dbReference type="InterPro" id="IPR001680">
    <property type="entry name" value="WD40_rpt"/>
</dbReference>
<keyword evidence="4" id="KW-1133">Transmembrane helix</keyword>
<dbReference type="SUPFAM" id="SSF50978">
    <property type="entry name" value="WD40 repeat-like"/>
    <property type="match status" value="1"/>
</dbReference>
<evidence type="ECO:0000313" key="5">
    <source>
        <dbReference type="EMBL" id="MEP0864710.1"/>
    </source>
</evidence>
<dbReference type="InterPro" id="IPR015943">
    <property type="entry name" value="WD40/YVTN_repeat-like_dom_sf"/>
</dbReference>
<keyword evidence="1 3" id="KW-0853">WD repeat</keyword>
<name>A0ABV0JN51_9CYAN</name>
<dbReference type="InterPro" id="IPR019775">
    <property type="entry name" value="WD40_repeat_CS"/>
</dbReference>
<gene>
    <name evidence="5" type="ORF">NDI37_09530</name>
</gene>
<keyword evidence="4" id="KW-0812">Transmembrane</keyword>
<feature type="repeat" description="WD" evidence="3">
    <location>
        <begin position="384"/>
        <end position="415"/>
    </location>
</feature>
<evidence type="ECO:0000256" key="2">
    <source>
        <dbReference type="ARBA" id="ARBA00022737"/>
    </source>
</evidence>
<evidence type="ECO:0000256" key="4">
    <source>
        <dbReference type="SAM" id="Phobius"/>
    </source>
</evidence>
<dbReference type="PROSITE" id="PS50082">
    <property type="entry name" value="WD_REPEATS_2"/>
    <property type="match status" value="3"/>
</dbReference>
<dbReference type="RefSeq" id="WP_190427019.1">
    <property type="nucleotide sequence ID" value="NZ_JAMPKK010000016.1"/>
</dbReference>
<dbReference type="PROSITE" id="PS00678">
    <property type="entry name" value="WD_REPEATS_1"/>
    <property type="match status" value="1"/>
</dbReference>
<evidence type="ECO:0000256" key="1">
    <source>
        <dbReference type="ARBA" id="ARBA00022574"/>
    </source>
</evidence>
<dbReference type="EMBL" id="JAMPKK010000016">
    <property type="protein sequence ID" value="MEP0864710.1"/>
    <property type="molecule type" value="Genomic_DNA"/>
</dbReference>
<dbReference type="InterPro" id="IPR036322">
    <property type="entry name" value="WD40_repeat_dom_sf"/>
</dbReference>